<keyword evidence="2" id="KW-1185">Reference proteome</keyword>
<accession>A0ABW0J3K8</accession>
<organism evidence="1 2">
    <name type="scientific">Paraburkholderia denitrificans</name>
    <dbReference type="NCBI Taxonomy" id="694025"/>
    <lineage>
        <taxon>Bacteria</taxon>
        <taxon>Pseudomonadati</taxon>
        <taxon>Pseudomonadota</taxon>
        <taxon>Betaproteobacteria</taxon>
        <taxon>Burkholderiales</taxon>
        <taxon>Burkholderiaceae</taxon>
        <taxon>Paraburkholderia</taxon>
    </lineage>
</organism>
<proteinExistence type="predicted"/>
<dbReference type="EMBL" id="JBHSMP010000006">
    <property type="protein sequence ID" value="MFC5427609.1"/>
    <property type="molecule type" value="Genomic_DNA"/>
</dbReference>
<evidence type="ECO:0000313" key="2">
    <source>
        <dbReference type="Proteomes" id="UP001596103"/>
    </source>
</evidence>
<dbReference type="Proteomes" id="UP001596103">
    <property type="component" value="Unassembled WGS sequence"/>
</dbReference>
<gene>
    <name evidence="1" type="ORF">ACFPTO_02100</name>
</gene>
<sequence>MSTVDIFSPESAPLRALLERRNAEFRALVGGHLLDELDEAGVEHMEAMVETREARREADENPSVQAVLRWGNAYDHMVIAQERVEILKVRGEIRAELNAARGVPRVPYYLNH</sequence>
<evidence type="ECO:0000313" key="1">
    <source>
        <dbReference type="EMBL" id="MFC5427609.1"/>
    </source>
</evidence>
<name>A0ABW0J3K8_9BURK</name>
<comment type="caution">
    <text evidence="1">The sequence shown here is derived from an EMBL/GenBank/DDBJ whole genome shotgun (WGS) entry which is preliminary data.</text>
</comment>
<reference evidence="2" key="1">
    <citation type="journal article" date="2019" name="Int. J. Syst. Evol. Microbiol.">
        <title>The Global Catalogue of Microorganisms (GCM) 10K type strain sequencing project: providing services to taxonomists for standard genome sequencing and annotation.</title>
        <authorList>
            <consortium name="The Broad Institute Genomics Platform"/>
            <consortium name="The Broad Institute Genome Sequencing Center for Infectious Disease"/>
            <person name="Wu L."/>
            <person name="Ma J."/>
        </authorList>
    </citation>
    <scope>NUCLEOTIDE SEQUENCE [LARGE SCALE GENOMIC DNA]</scope>
    <source>
        <strain evidence="2">CCUG 56042</strain>
    </source>
</reference>
<protein>
    <submittedName>
        <fullName evidence="1">Uncharacterized protein</fullName>
    </submittedName>
</protein>